<comment type="subcellular location">
    <subcellularLocation>
        <location evidence="1">Cytoplasm</location>
        <location evidence="1">Cytoskeleton</location>
        <location evidence="1">Cilium basal body</location>
    </subcellularLocation>
</comment>
<evidence type="ECO:0000256" key="3">
    <source>
        <dbReference type="ARBA" id="ARBA00017206"/>
    </source>
</evidence>
<comment type="caution">
    <text evidence="9">The sequence shown here is derived from an EMBL/GenBank/DDBJ whole genome shotgun (WGS) entry which is preliminary data.</text>
</comment>
<dbReference type="Proteomes" id="UP000215335">
    <property type="component" value="Unassembled WGS sequence"/>
</dbReference>
<dbReference type="AlphaFoldDB" id="A0A232EL62"/>
<dbReference type="EMBL" id="NNAY01003621">
    <property type="protein sequence ID" value="OXU19093.1"/>
    <property type="molecule type" value="Genomic_DNA"/>
</dbReference>
<keyword evidence="4" id="KW-0963">Cytoplasm</keyword>
<comment type="similarity">
    <text evidence="2">Belongs to the IFT46 family.</text>
</comment>
<protein>
    <recommendedName>
        <fullName evidence="3">Intraflagellar transport protein 46 homolog</fullName>
    </recommendedName>
</protein>
<dbReference type="InterPro" id="IPR022088">
    <property type="entry name" value="Intraflagellar_transp_cmplxB"/>
</dbReference>
<sequence length="336" mass="38243">MDVEDSSEEELQRTQDIAAFTKFDESIDVRNAEEIKSPVSSRRVASMKRRGSKSKESSAPPETDVRSPRATDFRRYSVPDDSFNKSMGLDSETSDSDDSEDMDVEKMSRLKLSDYYDSKQFEDLEASTEVKELFQNITRYTPQKIELQYKLIPFIPDYIPAVGDIDAFLKVPRPDGVPDQVGLTVLDEPAAEQSEPAVLHLQLRSRSRSAVGASKTSVVKRLEDASKQGRLIDKWIEDMGQLHRSKHPPAAQLTNKFPEVERLLQPWPAEIEEKLYLEPSVDFEKLDCTLFQLIDLLCAILDIPVYGASSRIESLHTLFALYTEVHNVDIQRIHNF</sequence>
<dbReference type="OrthoDB" id="2119217at2759"/>
<keyword evidence="6" id="KW-0206">Cytoskeleton</keyword>
<feature type="compositionally biased region" description="Acidic residues" evidence="8">
    <location>
        <begin position="92"/>
        <end position="103"/>
    </location>
</feature>
<dbReference type="Pfam" id="PF12317">
    <property type="entry name" value="IFT46_B_C"/>
    <property type="match status" value="1"/>
</dbReference>
<evidence type="ECO:0000256" key="5">
    <source>
        <dbReference type="ARBA" id="ARBA00023069"/>
    </source>
</evidence>
<reference evidence="9 10" key="1">
    <citation type="journal article" date="2017" name="Curr. Biol.">
        <title>The Evolution of Venom by Co-option of Single-Copy Genes.</title>
        <authorList>
            <person name="Martinson E.O."/>
            <person name="Mrinalini"/>
            <person name="Kelkar Y.D."/>
            <person name="Chang C.H."/>
            <person name="Werren J.H."/>
        </authorList>
    </citation>
    <scope>NUCLEOTIDE SEQUENCE [LARGE SCALE GENOMIC DNA]</scope>
    <source>
        <strain evidence="9 10">Alberta</strain>
        <tissue evidence="9">Whole body</tissue>
    </source>
</reference>
<dbReference type="GO" id="GO:0031514">
    <property type="term" value="C:motile cilium"/>
    <property type="evidence" value="ECO:0007669"/>
    <property type="project" value="TreeGrafter"/>
</dbReference>
<dbReference type="GO" id="GO:0005815">
    <property type="term" value="C:microtubule organizing center"/>
    <property type="evidence" value="ECO:0007669"/>
    <property type="project" value="TreeGrafter"/>
</dbReference>
<keyword evidence="10" id="KW-1185">Reference proteome</keyword>
<dbReference type="GO" id="GO:0060271">
    <property type="term" value="P:cilium assembly"/>
    <property type="evidence" value="ECO:0007669"/>
    <property type="project" value="TreeGrafter"/>
</dbReference>
<dbReference type="GO" id="GO:0030992">
    <property type="term" value="C:intraciliary transport particle B"/>
    <property type="evidence" value="ECO:0007669"/>
    <property type="project" value="TreeGrafter"/>
</dbReference>
<dbReference type="PANTHER" id="PTHR13376:SF0">
    <property type="entry name" value="INTRAFLAGELLAR TRANSPORT PROTEIN 46 HOMOLOG"/>
    <property type="match status" value="1"/>
</dbReference>
<evidence type="ECO:0000256" key="6">
    <source>
        <dbReference type="ARBA" id="ARBA00023212"/>
    </source>
</evidence>
<organism evidence="9 10">
    <name type="scientific">Trichomalopsis sarcophagae</name>
    <dbReference type="NCBI Taxonomy" id="543379"/>
    <lineage>
        <taxon>Eukaryota</taxon>
        <taxon>Metazoa</taxon>
        <taxon>Ecdysozoa</taxon>
        <taxon>Arthropoda</taxon>
        <taxon>Hexapoda</taxon>
        <taxon>Insecta</taxon>
        <taxon>Pterygota</taxon>
        <taxon>Neoptera</taxon>
        <taxon>Endopterygota</taxon>
        <taxon>Hymenoptera</taxon>
        <taxon>Apocrita</taxon>
        <taxon>Proctotrupomorpha</taxon>
        <taxon>Chalcidoidea</taxon>
        <taxon>Pteromalidae</taxon>
        <taxon>Pteromalinae</taxon>
        <taxon>Trichomalopsis</taxon>
    </lineage>
</organism>
<evidence type="ECO:0000256" key="7">
    <source>
        <dbReference type="ARBA" id="ARBA00023273"/>
    </source>
</evidence>
<feature type="compositionally biased region" description="Basic and acidic residues" evidence="8">
    <location>
        <begin position="22"/>
        <end position="36"/>
    </location>
</feature>
<name>A0A232EL62_9HYME</name>
<proteinExistence type="inferred from homology"/>
<keyword evidence="5" id="KW-0969">Cilium</keyword>
<feature type="compositionally biased region" description="Basic and acidic residues" evidence="8">
    <location>
        <begin position="63"/>
        <end position="78"/>
    </location>
</feature>
<evidence type="ECO:0000313" key="9">
    <source>
        <dbReference type="EMBL" id="OXU19093.1"/>
    </source>
</evidence>
<gene>
    <name evidence="9" type="ORF">TSAR_016095</name>
</gene>
<evidence type="ECO:0000256" key="1">
    <source>
        <dbReference type="ARBA" id="ARBA00004120"/>
    </source>
</evidence>
<evidence type="ECO:0000256" key="4">
    <source>
        <dbReference type="ARBA" id="ARBA00022490"/>
    </source>
</evidence>
<feature type="region of interest" description="Disordered" evidence="8">
    <location>
        <begin position="1"/>
        <end position="103"/>
    </location>
</feature>
<evidence type="ECO:0000256" key="8">
    <source>
        <dbReference type="SAM" id="MobiDB-lite"/>
    </source>
</evidence>
<dbReference type="GO" id="GO:0042073">
    <property type="term" value="P:intraciliary transport"/>
    <property type="evidence" value="ECO:0007669"/>
    <property type="project" value="InterPro"/>
</dbReference>
<evidence type="ECO:0000313" key="10">
    <source>
        <dbReference type="Proteomes" id="UP000215335"/>
    </source>
</evidence>
<accession>A0A232EL62</accession>
<evidence type="ECO:0000256" key="2">
    <source>
        <dbReference type="ARBA" id="ARBA00007700"/>
    </source>
</evidence>
<keyword evidence="7" id="KW-0966">Cell projection</keyword>
<dbReference type="PANTHER" id="PTHR13376">
    <property type="entry name" value="INTRAFLAGELLAR TRANSPORT PROTEIN 46 HOMOLOG"/>
    <property type="match status" value="1"/>
</dbReference>
<dbReference type="STRING" id="543379.A0A232EL62"/>